<organism evidence="1 2">
    <name type="scientific">Smallanthus sonchifolius</name>
    <dbReference type="NCBI Taxonomy" id="185202"/>
    <lineage>
        <taxon>Eukaryota</taxon>
        <taxon>Viridiplantae</taxon>
        <taxon>Streptophyta</taxon>
        <taxon>Embryophyta</taxon>
        <taxon>Tracheophyta</taxon>
        <taxon>Spermatophyta</taxon>
        <taxon>Magnoliopsida</taxon>
        <taxon>eudicotyledons</taxon>
        <taxon>Gunneridae</taxon>
        <taxon>Pentapetalae</taxon>
        <taxon>asterids</taxon>
        <taxon>campanulids</taxon>
        <taxon>Asterales</taxon>
        <taxon>Asteraceae</taxon>
        <taxon>Asteroideae</taxon>
        <taxon>Heliantheae alliance</taxon>
        <taxon>Millerieae</taxon>
        <taxon>Smallanthus</taxon>
    </lineage>
</organism>
<gene>
    <name evidence="1" type="ORF">L1987_32803</name>
</gene>
<keyword evidence="2" id="KW-1185">Reference proteome</keyword>
<reference evidence="2" key="1">
    <citation type="journal article" date="2022" name="Mol. Ecol. Resour.">
        <title>The genomes of chicory, endive, great burdock and yacon provide insights into Asteraceae palaeo-polyploidization history and plant inulin production.</title>
        <authorList>
            <person name="Fan W."/>
            <person name="Wang S."/>
            <person name="Wang H."/>
            <person name="Wang A."/>
            <person name="Jiang F."/>
            <person name="Liu H."/>
            <person name="Zhao H."/>
            <person name="Xu D."/>
            <person name="Zhang Y."/>
        </authorList>
    </citation>
    <scope>NUCLEOTIDE SEQUENCE [LARGE SCALE GENOMIC DNA]</scope>
    <source>
        <strain evidence="2">cv. Yunnan</strain>
    </source>
</reference>
<evidence type="ECO:0000313" key="1">
    <source>
        <dbReference type="EMBL" id="KAI3797545.1"/>
    </source>
</evidence>
<accession>A0ACB9HQK4</accession>
<name>A0ACB9HQK4_9ASTR</name>
<protein>
    <submittedName>
        <fullName evidence="1">Uncharacterized protein</fullName>
    </submittedName>
</protein>
<dbReference type="EMBL" id="CM042028">
    <property type="protein sequence ID" value="KAI3797545.1"/>
    <property type="molecule type" value="Genomic_DNA"/>
</dbReference>
<comment type="caution">
    <text evidence="1">The sequence shown here is derived from an EMBL/GenBank/DDBJ whole genome shotgun (WGS) entry which is preliminary data.</text>
</comment>
<sequence>MIVKELSIEFKIFSITQVPREDNDKADALANLASALKIPEGPYLRCLEDPEAQEVLKDIHKGDGGNHTGGRALFSRILRTGYYLPTMRKDAMTYAQKCDACQRHRNILHLPAEPLYPVISPWPFMKWGMDIVDKLPKALGGKVFTLEMIDYFSKWIEEEAFVQRLGVKKGRWAEELPFVLLADTTTAKNATCQTPFSLVFGIEAMIPTEMVIPTIRTNLQTPETNNGALTLDLDIIDELRDLAKVRIAAYQQKIEKSYNKNIRIRRFQVSELVLRKAFQNTINPNEGKIAP</sequence>
<evidence type="ECO:0000313" key="2">
    <source>
        <dbReference type="Proteomes" id="UP001056120"/>
    </source>
</evidence>
<dbReference type="Proteomes" id="UP001056120">
    <property type="component" value="Linkage Group LG11"/>
</dbReference>
<proteinExistence type="predicted"/>
<reference evidence="1 2" key="2">
    <citation type="journal article" date="2022" name="Mol. Ecol. Resour.">
        <title>The genomes of chicory, endive, great burdock and yacon provide insights into Asteraceae paleo-polyploidization history and plant inulin production.</title>
        <authorList>
            <person name="Fan W."/>
            <person name="Wang S."/>
            <person name="Wang H."/>
            <person name="Wang A."/>
            <person name="Jiang F."/>
            <person name="Liu H."/>
            <person name="Zhao H."/>
            <person name="Xu D."/>
            <person name="Zhang Y."/>
        </authorList>
    </citation>
    <scope>NUCLEOTIDE SEQUENCE [LARGE SCALE GENOMIC DNA]</scope>
    <source>
        <strain evidence="2">cv. Yunnan</strain>
        <tissue evidence="1">Leaves</tissue>
    </source>
</reference>